<dbReference type="AlphaFoldDB" id="A0A6J6VX13"/>
<reference evidence="1" key="1">
    <citation type="submission" date="2020-05" db="EMBL/GenBank/DDBJ databases">
        <authorList>
            <person name="Chiriac C."/>
            <person name="Salcher M."/>
            <person name="Ghai R."/>
            <person name="Kavagutti S V."/>
        </authorList>
    </citation>
    <scope>NUCLEOTIDE SEQUENCE</scope>
</reference>
<gene>
    <name evidence="1" type="ORF">UFOPK2925_00520</name>
</gene>
<organism evidence="1">
    <name type="scientific">freshwater metagenome</name>
    <dbReference type="NCBI Taxonomy" id="449393"/>
    <lineage>
        <taxon>unclassified sequences</taxon>
        <taxon>metagenomes</taxon>
        <taxon>ecological metagenomes</taxon>
    </lineage>
</organism>
<protein>
    <submittedName>
        <fullName evidence="1">Unannotated protein</fullName>
    </submittedName>
</protein>
<dbReference type="Gene3D" id="3.40.50.2000">
    <property type="entry name" value="Glycogen Phosphorylase B"/>
    <property type="match status" value="1"/>
</dbReference>
<proteinExistence type="predicted"/>
<sequence>MSGEVATISLDVAARAEIAIDGVTGLVLPEGADNVALLAAIKELLNDPVRTREMGLAGRQRVLEHFDARITTKTLVEVLREAQKIFADG</sequence>
<name>A0A6J6VX13_9ZZZZ</name>
<dbReference type="EMBL" id="CAEZZU010000055">
    <property type="protein sequence ID" value="CAB4775605.1"/>
    <property type="molecule type" value="Genomic_DNA"/>
</dbReference>
<accession>A0A6J6VX13</accession>
<evidence type="ECO:0000313" key="1">
    <source>
        <dbReference type="EMBL" id="CAB4775605.1"/>
    </source>
</evidence>
<dbReference type="SUPFAM" id="SSF53756">
    <property type="entry name" value="UDP-Glycosyltransferase/glycogen phosphorylase"/>
    <property type="match status" value="1"/>
</dbReference>